<evidence type="ECO:0000313" key="2">
    <source>
        <dbReference type="EMBL" id="QUI25050.1"/>
    </source>
</evidence>
<protein>
    <submittedName>
        <fullName evidence="2">Pyridoxamine 5'-phosphate oxidase family protein</fullName>
    </submittedName>
</protein>
<feature type="domain" description="General stress protein FMN-binding split barrel" evidence="1">
    <location>
        <begin position="10"/>
        <end position="128"/>
    </location>
</feature>
<gene>
    <name evidence="2" type="ORF">HZI73_23360</name>
</gene>
<dbReference type="InterPro" id="IPR038725">
    <property type="entry name" value="YdaG_split_barrel_FMN-bd"/>
</dbReference>
<accession>A0A8J8MNL9</accession>
<dbReference type="RefSeq" id="WP_212695749.1">
    <property type="nucleotide sequence ID" value="NZ_CP058649.1"/>
</dbReference>
<dbReference type="InterPro" id="IPR012349">
    <property type="entry name" value="Split_barrel_FMN-bd"/>
</dbReference>
<evidence type="ECO:0000313" key="3">
    <source>
        <dbReference type="Proteomes" id="UP000683246"/>
    </source>
</evidence>
<name>A0A8J8MNL9_9FIRM</name>
<dbReference type="Gene3D" id="2.30.110.10">
    <property type="entry name" value="Electron Transport, Fmn-binding Protein, Chain A"/>
    <property type="match status" value="1"/>
</dbReference>
<dbReference type="KEGG" id="vpy:HZI73_23360"/>
<evidence type="ECO:0000259" key="1">
    <source>
        <dbReference type="Pfam" id="PF16242"/>
    </source>
</evidence>
<dbReference type="InterPro" id="IPR052917">
    <property type="entry name" value="Stress-Dev_Protein"/>
</dbReference>
<dbReference type="AlphaFoldDB" id="A0A8J8MNL9"/>
<keyword evidence="3" id="KW-1185">Reference proteome</keyword>
<reference evidence="2" key="1">
    <citation type="submission" date="2020-07" db="EMBL/GenBank/DDBJ databases">
        <title>Vallitalea pronyensis genome.</title>
        <authorList>
            <person name="Postec A."/>
        </authorList>
    </citation>
    <scope>NUCLEOTIDE SEQUENCE</scope>
    <source>
        <strain evidence="2">FatNI3</strain>
    </source>
</reference>
<dbReference type="SUPFAM" id="SSF50475">
    <property type="entry name" value="FMN-binding split barrel"/>
    <property type="match status" value="1"/>
</dbReference>
<organism evidence="2 3">
    <name type="scientific">Vallitalea pronyensis</name>
    <dbReference type="NCBI Taxonomy" id="1348613"/>
    <lineage>
        <taxon>Bacteria</taxon>
        <taxon>Bacillati</taxon>
        <taxon>Bacillota</taxon>
        <taxon>Clostridia</taxon>
        <taxon>Lachnospirales</taxon>
        <taxon>Vallitaleaceae</taxon>
        <taxon>Vallitalea</taxon>
    </lineage>
</organism>
<dbReference type="Pfam" id="PF16242">
    <property type="entry name" value="Pyrid_ox_like"/>
    <property type="match status" value="1"/>
</dbReference>
<dbReference type="PANTHER" id="PTHR34818:SF1">
    <property type="entry name" value="PROTEIN BLI-3"/>
    <property type="match status" value="1"/>
</dbReference>
<proteinExistence type="predicted"/>
<dbReference type="PANTHER" id="PTHR34818">
    <property type="entry name" value="PROTEIN BLI-3"/>
    <property type="match status" value="1"/>
</dbReference>
<dbReference type="EMBL" id="CP058649">
    <property type="protein sequence ID" value="QUI25050.1"/>
    <property type="molecule type" value="Genomic_DNA"/>
</dbReference>
<sequence>MDKEFAIGKSLEIVKNAKIAMLGTTDQKGYPNIKAMLNLHSEGLKDIWFSTNTSSKRVADIMKNPKTCVYYMDEQSFMGLMLVGEIEVIQDDFYREKLWFEGCERYYKKGIGDPDYTVLHFRAHHGNFYYRLKNLDFNID</sequence>
<dbReference type="Proteomes" id="UP000683246">
    <property type="component" value="Chromosome"/>
</dbReference>